<protein>
    <submittedName>
        <fullName evidence="1">Uncharacterized protein</fullName>
    </submittedName>
</protein>
<dbReference type="InterPro" id="IPR043502">
    <property type="entry name" value="DNA/RNA_pol_sf"/>
</dbReference>
<dbReference type="SUPFAM" id="SSF56672">
    <property type="entry name" value="DNA/RNA polymerases"/>
    <property type="match status" value="1"/>
</dbReference>
<dbReference type="Gene3D" id="3.30.70.270">
    <property type="match status" value="1"/>
</dbReference>
<reference evidence="1" key="1">
    <citation type="submission" date="2018-05" db="EMBL/GenBank/DDBJ databases">
        <title>Draft genome of Mucuna pruriens seed.</title>
        <authorList>
            <person name="Nnadi N.E."/>
            <person name="Vos R."/>
            <person name="Hasami M.H."/>
            <person name="Devisetty U.K."/>
            <person name="Aguiy J.C."/>
        </authorList>
    </citation>
    <scope>NUCLEOTIDE SEQUENCE [LARGE SCALE GENOMIC DNA]</scope>
    <source>
        <strain evidence="1">JCA_2017</strain>
    </source>
</reference>
<name>A0A371F6Y1_MUCPR</name>
<dbReference type="InterPro" id="IPR043128">
    <property type="entry name" value="Rev_trsase/Diguanyl_cyclase"/>
</dbReference>
<sequence length="159" mass="17912">MYPSDKEKTSFMTEGPNYCYQVMSSGLKNVGATYQKLMDKVETRGICGRHGGQIHQPRVPRTGLGRNLIPSQEVQHEAKLGQLRVLGTGREVLGFMLAHRGIEANPNKYEAIISMKNPQNVKEVQQLIGRLASLSQFLTRAIEKAQPFFQLLRNLTTFH</sequence>
<comment type="caution">
    <text evidence="1">The sequence shown here is derived from an EMBL/GenBank/DDBJ whole genome shotgun (WGS) entry which is preliminary data.</text>
</comment>
<dbReference type="AlphaFoldDB" id="A0A371F6Y1"/>
<feature type="non-terminal residue" evidence="1">
    <location>
        <position position="1"/>
    </location>
</feature>
<dbReference type="OrthoDB" id="1936626at2759"/>
<evidence type="ECO:0000313" key="2">
    <source>
        <dbReference type="Proteomes" id="UP000257109"/>
    </source>
</evidence>
<dbReference type="EMBL" id="QJKJ01010307">
    <property type="protein sequence ID" value="RDX74056.1"/>
    <property type="molecule type" value="Genomic_DNA"/>
</dbReference>
<organism evidence="1 2">
    <name type="scientific">Mucuna pruriens</name>
    <name type="common">Velvet bean</name>
    <name type="synonym">Dolichos pruriens</name>
    <dbReference type="NCBI Taxonomy" id="157652"/>
    <lineage>
        <taxon>Eukaryota</taxon>
        <taxon>Viridiplantae</taxon>
        <taxon>Streptophyta</taxon>
        <taxon>Embryophyta</taxon>
        <taxon>Tracheophyta</taxon>
        <taxon>Spermatophyta</taxon>
        <taxon>Magnoliopsida</taxon>
        <taxon>eudicotyledons</taxon>
        <taxon>Gunneridae</taxon>
        <taxon>Pentapetalae</taxon>
        <taxon>rosids</taxon>
        <taxon>fabids</taxon>
        <taxon>Fabales</taxon>
        <taxon>Fabaceae</taxon>
        <taxon>Papilionoideae</taxon>
        <taxon>50 kb inversion clade</taxon>
        <taxon>NPAAA clade</taxon>
        <taxon>indigoferoid/millettioid clade</taxon>
        <taxon>Phaseoleae</taxon>
        <taxon>Mucuna</taxon>
    </lineage>
</organism>
<proteinExistence type="predicted"/>
<evidence type="ECO:0000313" key="1">
    <source>
        <dbReference type="EMBL" id="RDX74056.1"/>
    </source>
</evidence>
<dbReference type="Proteomes" id="UP000257109">
    <property type="component" value="Unassembled WGS sequence"/>
</dbReference>
<keyword evidence="2" id="KW-1185">Reference proteome</keyword>
<accession>A0A371F6Y1</accession>
<gene>
    <name evidence="1" type="ORF">CR513_46235</name>
</gene>